<dbReference type="SUPFAM" id="SSF48452">
    <property type="entry name" value="TPR-like"/>
    <property type="match status" value="1"/>
</dbReference>
<protein>
    <recommendedName>
        <fullName evidence="7">Pentatricopeptide repeat-containing protein</fullName>
    </recommendedName>
</protein>
<dbReference type="InterPro" id="IPR002885">
    <property type="entry name" value="PPR_rpt"/>
</dbReference>
<dbReference type="GO" id="GO:0003729">
    <property type="term" value="F:mRNA binding"/>
    <property type="evidence" value="ECO:0007669"/>
    <property type="project" value="UniProtKB-ARBA"/>
</dbReference>
<accession>A0ABC8THN4</accession>
<sequence length="550" mass="63041">MLLHQPTTSRPQLHDRNPHHVSLSSTLSYSLTFPYGVSNSSVLRLVSSHRSQVITCSTSQVHSYGKVYYERKSMLKWNALYKRISLMEKPELGSASVLNQCENEGKQLAKWELCRVVKELRKFRRYKSALEVYEWMNNRGEKFRMSTSDAAIQLDLISKVHGIRSAEKYFLKLPDTLKDKRIYGSLLNAYVRARMREKAESLFDQMRNRCYASHALPFNVMMTLYMNLKDYDKVDATVWEMMEKNIPLDIYSYNIWLSSRGSQGSAEKMEQVFEQMKLDRNINPNWSTFSTMATMYIKLGQLQKAEDCLKKVESRIMAWDRIPYHYLISNYGGVGNKEEVHRVWNIYKSKFPYIPNLGYHAVISSLVRLGDIEGAEKIYEEWLSVKTAYDSRIGNLLLGWYVRKGFSEKAKAFFEQMGELGAKPNSSSWEILSEIHISDRRISLALSCLKEAISAEGSKNWKPKPVNVSSILKLCEQEADTVNKEVLLGMLRQLGCLVDEAYMSYIPLSNGMAAGNALSTEKGRPDDDDGGGGDDEEGAEMLLNQLQESF</sequence>
<evidence type="ECO:0000256" key="2">
    <source>
        <dbReference type="ARBA" id="ARBA00022737"/>
    </source>
</evidence>
<evidence type="ECO:0000313" key="5">
    <source>
        <dbReference type="EMBL" id="CAK9167095.1"/>
    </source>
</evidence>
<reference evidence="5 6" key="1">
    <citation type="submission" date="2024-02" db="EMBL/GenBank/DDBJ databases">
        <authorList>
            <person name="Vignale AGUSTIN F."/>
            <person name="Sosa J E."/>
            <person name="Modenutti C."/>
        </authorList>
    </citation>
    <scope>NUCLEOTIDE SEQUENCE [LARGE SCALE GENOMIC DNA]</scope>
</reference>
<feature type="repeat" description="PPR" evidence="3">
    <location>
        <begin position="390"/>
        <end position="424"/>
    </location>
</feature>
<dbReference type="NCBIfam" id="TIGR00756">
    <property type="entry name" value="PPR"/>
    <property type="match status" value="3"/>
</dbReference>
<proteinExistence type="inferred from homology"/>
<dbReference type="EMBL" id="CAUOFW020004754">
    <property type="protein sequence ID" value="CAK9167095.1"/>
    <property type="molecule type" value="Genomic_DNA"/>
</dbReference>
<dbReference type="AlphaFoldDB" id="A0ABC8THN4"/>
<name>A0ABC8THN4_9AQUA</name>
<feature type="compositionally biased region" description="Acidic residues" evidence="4">
    <location>
        <begin position="526"/>
        <end position="539"/>
    </location>
</feature>
<evidence type="ECO:0000256" key="3">
    <source>
        <dbReference type="PROSITE-ProRule" id="PRU00708"/>
    </source>
</evidence>
<evidence type="ECO:0000256" key="4">
    <source>
        <dbReference type="SAM" id="MobiDB-lite"/>
    </source>
</evidence>
<feature type="region of interest" description="Disordered" evidence="4">
    <location>
        <begin position="517"/>
        <end position="540"/>
    </location>
</feature>
<evidence type="ECO:0000313" key="6">
    <source>
        <dbReference type="Proteomes" id="UP001642360"/>
    </source>
</evidence>
<dbReference type="PANTHER" id="PTHR45717">
    <property type="entry name" value="OS12G0527900 PROTEIN"/>
    <property type="match status" value="1"/>
</dbReference>
<gene>
    <name evidence="5" type="ORF">ILEXP_LOCUS36353</name>
</gene>
<comment type="caution">
    <text evidence="5">The sequence shown here is derived from an EMBL/GenBank/DDBJ whole genome shotgun (WGS) entry which is preliminary data.</text>
</comment>
<dbReference type="FunFam" id="1.25.40.10:FF:000516">
    <property type="entry name" value="Pentatricopeptide repeat-containing protein"/>
    <property type="match status" value="1"/>
</dbReference>
<evidence type="ECO:0000256" key="1">
    <source>
        <dbReference type="ARBA" id="ARBA00007626"/>
    </source>
</evidence>
<dbReference type="PANTHER" id="PTHR45717:SF3">
    <property type="entry name" value="OS04G0544400 PROTEIN"/>
    <property type="match status" value="1"/>
</dbReference>
<keyword evidence="6" id="KW-1185">Reference proteome</keyword>
<dbReference type="PROSITE" id="PS51375">
    <property type="entry name" value="PPR"/>
    <property type="match status" value="2"/>
</dbReference>
<dbReference type="Pfam" id="PF13812">
    <property type="entry name" value="PPR_3"/>
    <property type="match status" value="1"/>
</dbReference>
<comment type="similarity">
    <text evidence="1">Belongs to the PPR family. P subfamily.</text>
</comment>
<organism evidence="5 6">
    <name type="scientific">Ilex paraguariensis</name>
    <name type="common">yerba mate</name>
    <dbReference type="NCBI Taxonomy" id="185542"/>
    <lineage>
        <taxon>Eukaryota</taxon>
        <taxon>Viridiplantae</taxon>
        <taxon>Streptophyta</taxon>
        <taxon>Embryophyta</taxon>
        <taxon>Tracheophyta</taxon>
        <taxon>Spermatophyta</taxon>
        <taxon>Magnoliopsida</taxon>
        <taxon>eudicotyledons</taxon>
        <taxon>Gunneridae</taxon>
        <taxon>Pentapetalae</taxon>
        <taxon>asterids</taxon>
        <taxon>campanulids</taxon>
        <taxon>Aquifoliales</taxon>
        <taxon>Aquifoliaceae</taxon>
        <taxon>Ilex</taxon>
    </lineage>
</organism>
<dbReference type="InterPro" id="IPR011990">
    <property type="entry name" value="TPR-like_helical_dom_sf"/>
</dbReference>
<dbReference type="Gene3D" id="1.25.40.10">
    <property type="entry name" value="Tetratricopeptide repeat domain"/>
    <property type="match status" value="3"/>
</dbReference>
<evidence type="ECO:0008006" key="7">
    <source>
        <dbReference type="Google" id="ProtNLM"/>
    </source>
</evidence>
<keyword evidence="2" id="KW-0677">Repeat</keyword>
<dbReference type="Proteomes" id="UP001642360">
    <property type="component" value="Unassembled WGS sequence"/>
</dbReference>
<dbReference type="FunFam" id="1.25.40.10:FF:000253">
    <property type="entry name" value="Pentatricopeptide repeat-containing protein"/>
    <property type="match status" value="1"/>
</dbReference>
<dbReference type="Pfam" id="PF01535">
    <property type="entry name" value="PPR"/>
    <property type="match status" value="3"/>
</dbReference>
<feature type="repeat" description="PPR" evidence="3">
    <location>
        <begin position="179"/>
        <end position="213"/>
    </location>
</feature>